<organism evidence="2 3">
    <name type="scientific">Dyadobacter luticola</name>
    <dbReference type="NCBI Taxonomy" id="1979387"/>
    <lineage>
        <taxon>Bacteria</taxon>
        <taxon>Pseudomonadati</taxon>
        <taxon>Bacteroidota</taxon>
        <taxon>Cytophagia</taxon>
        <taxon>Cytophagales</taxon>
        <taxon>Spirosomataceae</taxon>
        <taxon>Dyadobacter</taxon>
    </lineage>
</organism>
<protein>
    <recommendedName>
        <fullName evidence="4">DUF1349 domain-containing protein</fullName>
    </recommendedName>
</protein>
<proteinExistence type="predicted"/>
<comment type="caution">
    <text evidence="2">The sequence shown here is derived from an EMBL/GenBank/DDBJ whole genome shotgun (WGS) entry which is preliminary data.</text>
</comment>
<dbReference type="AlphaFoldDB" id="A0A5R9L4M6"/>
<dbReference type="RefSeq" id="WP_138364753.1">
    <property type="nucleotide sequence ID" value="NZ_VCEJ01000002.1"/>
</dbReference>
<evidence type="ECO:0008006" key="4">
    <source>
        <dbReference type="Google" id="ProtNLM"/>
    </source>
</evidence>
<gene>
    <name evidence="2" type="ORF">FEN17_08055</name>
</gene>
<name>A0A5R9L4M6_9BACT</name>
<feature type="chain" id="PRO_5024400503" description="DUF1349 domain-containing protein" evidence="1">
    <location>
        <begin position="23"/>
        <end position="215"/>
    </location>
</feature>
<reference evidence="2 3" key="1">
    <citation type="submission" date="2019-05" db="EMBL/GenBank/DDBJ databases">
        <authorList>
            <person name="Qu J.-H."/>
        </authorList>
    </citation>
    <scope>NUCLEOTIDE SEQUENCE [LARGE SCALE GENOMIC DNA]</scope>
    <source>
        <strain evidence="2 3">T17</strain>
    </source>
</reference>
<feature type="signal peptide" evidence="1">
    <location>
        <begin position="1"/>
        <end position="22"/>
    </location>
</feature>
<sequence length="215" mass="23842">MKKLILCAILLNAASLMSFKPAKIGVFEKNADIGNPKLAGSSRYDAASKTYFLKGSGYNIWFERDEFQYLFKELTGDFTVTADFELIGKGTDGHRKVGWMVRESTAGDASHLSAVVHGDGLTVLQWRVAKGEKMRDPEDEIFSKEKNIQTVRIERKGNVYTMLAAAKGAPLQAVGSHEMKNFSDKVLVGLFICSHNPEILEEAKVTNVQIVQPKK</sequence>
<dbReference type="OrthoDB" id="8432779at2"/>
<evidence type="ECO:0000256" key="1">
    <source>
        <dbReference type="SAM" id="SignalP"/>
    </source>
</evidence>
<keyword evidence="1" id="KW-0732">Signal</keyword>
<dbReference type="Proteomes" id="UP000306402">
    <property type="component" value="Unassembled WGS sequence"/>
</dbReference>
<accession>A0A5R9L4M6</accession>
<dbReference type="Gene3D" id="2.60.120.200">
    <property type="match status" value="1"/>
</dbReference>
<keyword evidence="3" id="KW-1185">Reference proteome</keyword>
<evidence type="ECO:0000313" key="3">
    <source>
        <dbReference type="Proteomes" id="UP000306402"/>
    </source>
</evidence>
<dbReference type="EMBL" id="VCEJ01000002">
    <property type="protein sequence ID" value="TLV03544.1"/>
    <property type="molecule type" value="Genomic_DNA"/>
</dbReference>
<evidence type="ECO:0000313" key="2">
    <source>
        <dbReference type="EMBL" id="TLV03544.1"/>
    </source>
</evidence>